<dbReference type="Proteomes" id="UP000253437">
    <property type="component" value="Unassembled WGS sequence"/>
</dbReference>
<dbReference type="AlphaFoldDB" id="A0A8B3DFG6"/>
<dbReference type="RefSeq" id="WP_017188681.1">
    <property type="nucleotide sequence ID" value="NZ_CP104017.1"/>
</dbReference>
<evidence type="ECO:0000313" key="2">
    <source>
        <dbReference type="Proteomes" id="UP000253437"/>
    </source>
</evidence>
<evidence type="ECO:0000313" key="1">
    <source>
        <dbReference type="EMBL" id="RIW08610.1"/>
    </source>
</evidence>
<accession>A0A8B3DFG6</accession>
<dbReference type="EMBL" id="QOUW02000096">
    <property type="protein sequence ID" value="RIW08610.1"/>
    <property type="molecule type" value="Genomic_DNA"/>
</dbReference>
<name>A0A8B3DFG6_VIBHA</name>
<reference evidence="1 2" key="1">
    <citation type="submission" date="2018-08" db="EMBL/GenBank/DDBJ databases">
        <title>Vibrio harveyi strains pathogenic to white snook Centropomus viridis Lockington (1877) and potential probiotic bacteria.</title>
        <authorList>
            <person name="Soto-Rodriguez S."/>
            <person name="Gomez-Gil B."/>
            <person name="Lozano-Olvera R."/>
        </authorList>
    </citation>
    <scope>NUCLEOTIDE SEQUENCE [LARGE SCALE GENOMIC DNA]</scope>
    <source>
        <strain evidence="1 2">CAIM 1508</strain>
    </source>
</reference>
<sequence>MDSGYLYASGFGDAEHVALKDAKKQLALNLISVIEVNEKSSIVKTSHGVDTSFSQDSSIHSLPIEIPHLEVLSHECGEKGCEYRYRLSKKTWQKQVEHDLTVSYQTAAIKLKNLNNNWRGVKDYFHAEELMTKSAVQLDVLGILDSDAAQSYRAQHLQISETMNAKREMLSISFVASNDAFSHQIHELLSRHAFASNHGGISVYIKTKSQQGRQGKDFVAKQSIQLKVFDSNSSHMVTQKVITVLGKSQASSAAAKHAAEQKIIKKLTNKSIYSVLI</sequence>
<gene>
    <name evidence="1" type="ORF">DS957_019670</name>
</gene>
<protein>
    <submittedName>
        <fullName evidence="1">Uncharacterized protein</fullName>
    </submittedName>
</protein>
<organism evidence="1 2">
    <name type="scientific">Vibrio harveyi</name>
    <name type="common">Beneckea harveyi</name>
    <dbReference type="NCBI Taxonomy" id="669"/>
    <lineage>
        <taxon>Bacteria</taxon>
        <taxon>Pseudomonadati</taxon>
        <taxon>Pseudomonadota</taxon>
        <taxon>Gammaproteobacteria</taxon>
        <taxon>Vibrionales</taxon>
        <taxon>Vibrionaceae</taxon>
        <taxon>Vibrio</taxon>
    </lineage>
</organism>
<comment type="caution">
    <text evidence="1">The sequence shown here is derived from an EMBL/GenBank/DDBJ whole genome shotgun (WGS) entry which is preliminary data.</text>
</comment>
<proteinExistence type="predicted"/>